<evidence type="ECO:0000313" key="6">
    <source>
        <dbReference type="Proteomes" id="UP001381693"/>
    </source>
</evidence>
<sequence length="82" mass="9320">MGLLMSCCGGTPSSYSDIDQPSNPEERRRQMAEAAELRLKTQEGRGVKDPSALKQRQKRLEELERKQETASSQEGNLRWQVN</sequence>
<keyword evidence="3" id="KW-0449">Lipoprotein</keyword>
<name>A0AAN9AAK3_HALRR</name>
<dbReference type="GO" id="GO:1904240">
    <property type="term" value="P:negative regulation of VCP-NPL4-UFD1 AAA ATPase complex assembly"/>
    <property type="evidence" value="ECO:0007669"/>
    <property type="project" value="TreeGrafter"/>
</dbReference>
<dbReference type="EMBL" id="JAXCGZ010008034">
    <property type="protein sequence ID" value="KAK7078070.1"/>
    <property type="molecule type" value="Genomic_DNA"/>
</dbReference>
<dbReference type="InterPro" id="IPR031632">
    <property type="entry name" value="SVIP"/>
</dbReference>
<evidence type="ECO:0008006" key="7">
    <source>
        <dbReference type="Google" id="ProtNLM"/>
    </source>
</evidence>
<dbReference type="PANTHER" id="PTHR35269">
    <property type="entry name" value="SMALL VCP/P97-INTERACTING PROTEIN"/>
    <property type="match status" value="1"/>
</dbReference>
<comment type="caution">
    <text evidence="5">The sequence shown here is derived from an EMBL/GenBank/DDBJ whole genome shotgun (WGS) entry which is preliminary data.</text>
</comment>
<dbReference type="PANTHER" id="PTHR35269:SF1">
    <property type="entry name" value="SMALL VCP_P97-INTERACTING PROTEIN"/>
    <property type="match status" value="1"/>
</dbReference>
<feature type="compositionally biased region" description="Polar residues" evidence="4">
    <location>
        <begin position="69"/>
        <end position="82"/>
    </location>
</feature>
<keyword evidence="6" id="KW-1185">Reference proteome</keyword>
<organism evidence="5 6">
    <name type="scientific">Halocaridina rubra</name>
    <name type="common">Hawaiian red shrimp</name>
    <dbReference type="NCBI Taxonomy" id="373956"/>
    <lineage>
        <taxon>Eukaryota</taxon>
        <taxon>Metazoa</taxon>
        <taxon>Ecdysozoa</taxon>
        <taxon>Arthropoda</taxon>
        <taxon>Crustacea</taxon>
        <taxon>Multicrustacea</taxon>
        <taxon>Malacostraca</taxon>
        <taxon>Eumalacostraca</taxon>
        <taxon>Eucarida</taxon>
        <taxon>Decapoda</taxon>
        <taxon>Pleocyemata</taxon>
        <taxon>Caridea</taxon>
        <taxon>Atyoidea</taxon>
        <taxon>Atyidae</taxon>
        <taxon>Halocaridina</taxon>
    </lineage>
</organism>
<keyword evidence="2" id="KW-0564">Palmitate</keyword>
<keyword evidence="1" id="KW-0519">Myristate</keyword>
<dbReference type="Pfam" id="PF15811">
    <property type="entry name" value="SVIP"/>
    <property type="match status" value="1"/>
</dbReference>
<feature type="region of interest" description="Disordered" evidence="4">
    <location>
        <begin position="1"/>
        <end position="82"/>
    </location>
</feature>
<accession>A0AAN9AAK3</accession>
<evidence type="ECO:0000256" key="1">
    <source>
        <dbReference type="ARBA" id="ARBA00022707"/>
    </source>
</evidence>
<gene>
    <name evidence="5" type="ORF">SK128_026484</name>
</gene>
<evidence type="ECO:0000256" key="2">
    <source>
        <dbReference type="ARBA" id="ARBA00023139"/>
    </source>
</evidence>
<feature type="compositionally biased region" description="Polar residues" evidence="4">
    <location>
        <begin position="11"/>
        <end position="23"/>
    </location>
</feature>
<evidence type="ECO:0000256" key="3">
    <source>
        <dbReference type="ARBA" id="ARBA00023288"/>
    </source>
</evidence>
<dbReference type="GO" id="GO:1904153">
    <property type="term" value="P:negative regulation of retrograde protein transport, ER to cytosol"/>
    <property type="evidence" value="ECO:0007669"/>
    <property type="project" value="TreeGrafter"/>
</dbReference>
<evidence type="ECO:0000313" key="5">
    <source>
        <dbReference type="EMBL" id="KAK7078070.1"/>
    </source>
</evidence>
<dbReference type="GO" id="GO:0005789">
    <property type="term" value="C:endoplasmic reticulum membrane"/>
    <property type="evidence" value="ECO:0007669"/>
    <property type="project" value="TreeGrafter"/>
</dbReference>
<feature type="compositionally biased region" description="Basic and acidic residues" evidence="4">
    <location>
        <begin position="58"/>
        <end position="68"/>
    </location>
</feature>
<dbReference type="GO" id="GO:1904293">
    <property type="term" value="P:negative regulation of ERAD pathway"/>
    <property type="evidence" value="ECO:0007669"/>
    <property type="project" value="TreeGrafter"/>
</dbReference>
<feature type="compositionally biased region" description="Basic and acidic residues" evidence="4">
    <location>
        <begin position="24"/>
        <end position="48"/>
    </location>
</feature>
<dbReference type="GO" id="GO:0010508">
    <property type="term" value="P:positive regulation of autophagy"/>
    <property type="evidence" value="ECO:0007669"/>
    <property type="project" value="TreeGrafter"/>
</dbReference>
<evidence type="ECO:0000256" key="4">
    <source>
        <dbReference type="SAM" id="MobiDB-lite"/>
    </source>
</evidence>
<protein>
    <recommendedName>
        <fullName evidence="7">Small VCP/p97-interacting protein</fullName>
    </recommendedName>
</protein>
<proteinExistence type="predicted"/>
<reference evidence="5 6" key="1">
    <citation type="submission" date="2023-11" db="EMBL/GenBank/DDBJ databases">
        <title>Halocaridina rubra genome assembly.</title>
        <authorList>
            <person name="Smith C."/>
        </authorList>
    </citation>
    <scope>NUCLEOTIDE SEQUENCE [LARGE SCALE GENOMIC DNA]</scope>
    <source>
        <strain evidence="5">EP-1</strain>
        <tissue evidence="5">Whole</tissue>
    </source>
</reference>
<dbReference type="Proteomes" id="UP001381693">
    <property type="component" value="Unassembled WGS sequence"/>
</dbReference>
<dbReference type="InterPro" id="IPR055366">
    <property type="entry name" value="SVIP_metazoa"/>
</dbReference>
<dbReference type="AlphaFoldDB" id="A0AAN9AAK3"/>